<accession>I0APB2</accession>
<feature type="transmembrane region" description="Helical" evidence="1">
    <location>
        <begin position="12"/>
        <end position="29"/>
    </location>
</feature>
<dbReference type="EMBL" id="CP003418">
    <property type="protein sequence ID" value="AFH50819.1"/>
    <property type="molecule type" value="Genomic_DNA"/>
</dbReference>
<gene>
    <name evidence="2" type="ordered locus">IALB_3116</name>
</gene>
<keyword evidence="3" id="KW-1185">Reference proteome</keyword>
<dbReference type="KEGG" id="ial:IALB_3116"/>
<feature type="transmembrane region" description="Helical" evidence="1">
    <location>
        <begin position="35"/>
        <end position="55"/>
    </location>
</feature>
<evidence type="ECO:0000313" key="3">
    <source>
        <dbReference type="Proteomes" id="UP000007394"/>
    </source>
</evidence>
<dbReference type="eggNOG" id="ENOG5030QRM">
    <property type="taxonomic scope" value="Bacteria"/>
</dbReference>
<feature type="transmembrane region" description="Helical" evidence="1">
    <location>
        <begin position="248"/>
        <end position="271"/>
    </location>
</feature>
<protein>
    <submittedName>
        <fullName evidence="2">Uncharacterized protein</fullName>
    </submittedName>
</protein>
<evidence type="ECO:0000313" key="2">
    <source>
        <dbReference type="EMBL" id="AFH50819.1"/>
    </source>
</evidence>
<feature type="transmembrane region" description="Helical" evidence="1">
    <location>
        <begin position="223"/>
        <end position="242"/>
    </location>
</feature>
<dbReference type="STRING" id="945713.IALB_3116"/>
<dbReference type="RefSeq" id="WP_014561955.1">
    <property type="nucleotide sequence ID" value="NC_017464.1"/>
</dbReference>
<dbReference type="HOGENOM" id="CLU_993144_0_0_10"/>
<feature type="transmembrane region" description="Helical" evidence="1">
    <location>
        <begin position="188"/>
        <end position="211"/>
    </location>
</feature>
<sequence>MKSNLTKKFSYIYLVLVPFIAAGLGFWIGHVSYKWYLPIWLMNVFIMFLASWSLGLNTIQLIKDQTAAKAAFFLIIPWILISMFAGLGPPPQTPTEWTDTAKEQQVLYFMLVVAGVFLALGFAGLRERIKKEGENFYSILGLAAILLSMPLFILNMLFWGFYLTELFRVQASESQHALPVWFLPIKQLFGSISAIEVALTYFATIAISIALQKTFWLSKVTGYFFAFFSSLALIIILLSLFFPETLKTPGFVVSIPAFPFLIPYFIGVNLLRKLGDQKTG</sequence>
<organism evidence="2 3">
    <name type="scientific">Ignavibacterium album (strain DSM 19864 / JCM 16511 / NBRC 101810 / Mat9-16)</name>
    <dbReference type="NCBI Taxonomy" id="945713"/>
    <lineage>
        <taxon>Bacteria</taxon>
        <taxon>Pseudomonadati</taxon>
        <taxon>Ignavibacteriota</taxon>
        <taxon>Ignavibacteria</taxon>
        <taxon>Ignavibacteriales</taxon>
        <taxon>Ignavibacteriaceae</taxon>
        <taxon>Ignavibacterium</taxon>
    </lineage>
</organism>
<dbReference type="AlphaFoldDB" id="I0APB2"/>
<proteinExistence type="predicted"/>
<keyword evidence="1" id="KW-0812">Transmembrane</keyword>
<keyword evidence="1" id="KW-0472">Membrane</keyword>
<keyword evidence="1" id="KW-1133">Transmembrane helix</keyword>
<name>I0APB2_IGNAJ</name>
<reference evidence="2 3" key="1">
    <citation type="journal article" date="2012" name="Front. Microbiol.">
        <title>Complete genome of Ignavibacterium album, a metabolically versatile, flagellated, facultative anaerobe from the phylum Chlorobi.</title>
        <authorList>
            <person name="Liu Z."/>
            <person name="Frigaard N.-U."/>
            <person name="Vogl K."/>
            <person name="Iino T."/>
            <person name="Ohkuma M."/>
            <person name="Overmann J."/>
            <person name="Bryant D.A."/>
        </authorList>
    </citation>
    <scope>NUCLEOTIDE SEQUENCE [LARGE SCALE GENOMIC DNA]</scope>
    <source>
        <strain evidence="3">DSM 19864 / JCM 16511 / NBRC 101810 / Mat9-16</strain>
    </source>
</reference>
<feature type="transmembrane region" description="Helical" evidence="1">
    <location>
        <begin position="106"/>
        <end position="125"/>
    </location>
</feature>
<dbReference type="OrthoDB" id="937665at2"/>
<feature type="transmembrane region" description="Helical" evidence="1">
    <location>
        <begin position="67"/>
        <end position="86"/>
    </location>
</feature>
<dbReference type="Proteomes" id="UP000007394">
    <property type="component" value="Chromosome"/>
</dbReference>
<feature type="transmembrane region" description="Helical" evidence="1">
    <location>
        <begin position="137"/>
        <end position="162"/>
    </location>
</feature>
<evidence type="ECO:0000256" key="1">
    <source>
        <dbReference type="SAM" id="Phobius"/>
    </source>
</evidence>